<dbReference type="OrthoDB" id="508276at2"/>
<dbReference type="Proteomes" id="UP000185860">
    <property type="component" value="Unassembled WGS sequence"/>
</dbReference>
<organism evidence="1 2">
    <name type="scientific">[Phormidium ambiguum] IAM M-71</name>
    <dbReference type="NCBI Taxonomy" id="454136"/>
    <lineage>
        <taxon>Bacteria</taxon>
        <taxon>Bacillati</taxon>
        <taxon>Cyanobacteriota</taxon>
        <taxon>Cyanophyceae</taxon>
        <taxon>Oscillatoriophycideae</taxon>
        <taxon>Aerosakkonematales</taxon>
        <taxon>Aerosakkonemataceae</taxon>
        <taxon>Floridanema</taxon>
    </lineage>
</organism>
<comment type="caution">
    <text evidence="1">The sequence shown here is derived from an EMBL/GenBank/DDBJ whole genome shotgun (WGS) entry which is preliminary data.</text>
</comment>
<dbReference type="EMBL" id="MRCE01000054">
    <property type="protein sequence ID" value="OKH31115.1"/>
    <property type="molecule type" value="Genomic_DNA"/>
</dbReference>
<gene>
    <name evidence="1" type="ORF">NIES2119_29545</name>
</gene>
<reference evidence="1 2" key="1">
    <citation type="submission" date="2016-11" db="EMBL/GenBank/DDBJ databases">
        <title>Draft Genome Sequences of Nine Cyanobacterial Strains from Diverse Habitats.</title>
        <authorList>
            <person name="Zhu T."/>
            <person name="Hou S."/>
            <person name="Lu X."/>
            <person name="Hess W.R."/>
        </authorList>
    </citation>
    <scope>NUCLEOTIDE SEQUENCE [LARGE SCALE GENOMIC DNA]</scope>
    <source>
        <strain evidence="1 2">IAM M-71</strain>
    </source>
</reference>
<proteinExistence type="predicted"/>
<name>A0A1U7I4I5_9CYAN</name>
<evidence type="ECO:0000313" key="2">
    <source>
        <dbReference type="Proteomes" id="UP000185860"/>
    </source>
</evidence>
<dbReference type="AlphaFoldDB" id="A0A1U7I4I5"/>
<dbReference type="RefSeq" id="WP_073597065.1">
    <property type="nucleotide sequence ID" value="NZ_MRCE01000054.1"/>
</dbReference>
<evidence type="ECO:0000313" key="1">
    <source>
        <dbReference type="EMBL" id="OKH31115.1"/>
    </source>
</evidence>
<accession>A0A1U7I4I5</accession>
<protein>
    <submittedName>
        <fullName evidence="1">Uncharacterized protein</fullName>
    </submittedName>
</protein>
<sequence>MASQIVDEILTIGNVREFKNNSVIMVTVPPEVANKLKGRMWEIDAWALAKGFKLMVYWQGCQGIPYIFDGKYAAATTPPTDTLHEDLKERLILAAGEIYTAYAKIPAELLKYAAKAMESDRPISIVNQDTRQQILINQPMEQLLATPADRACTRIMTNFWRPSDLAELDRKYLQMGDVGFEWDYQGGLNESTWAKLAARFKKFTASDGHTYGFVVNLDAEPMPYPEDMLSHA</sequence>